<keyword evidence="2" id="KW-1185">Reference proteome</keyword>
<gene>
    <name evidence="1" type="ORF">DPMN_034368</name>
</gene>
<dbReference type="EMBL" id="JAIWYP010000002">
    <property type="protein sequence ID" value="KAH3871174.1"/>
    <property type="molecule type" value="Genomic_DNA"/>
</dbReference>
<comment type="caution">
    <text evidence="1">The sequence shown here is derived from an EMBL/GenBank/DDBJ whole genome shotgun (WGS) entry which is preliminary data.</text>
</comment>
<organism evidence="1 2">
    <name type="scientific">Dreissena polymorpha</name>
    <name type="common">Zebra mussel</name>
    <name type="synonym">Mytilus polymorpha</name>
    <dbReference type="NCBI Taxonomy" id="45954"/>
    <lineage>
        <taxon>Eukaryota</taxon>
        <taxon>Metazoa</taxon>
        <taxon>Spiralia</taxon>
        <taxon>Lophotrochozoa</taxon>
        <taxon>Mollusca</taxon>
        <taxon>Bivalvia</taxon>
        <taxon>Autobranchia</taxon>
        <taxon>Heteroconchia</taxon>
        <taxon>Euheterodonta</taxon>
        <taxon>Imparidentia</taxon>
        <taxon>Neoheterodontei</taxon>
        <taxon>Myida</taxon>
        <taxon>Dreissenoidea</taxon>
        <taxon>Dreissenidae</taxon>
        <taxon>Dreissena</taxon>
    </lineage>
</organism>
<evidence type="ECO:0000313" key="1">
    <source>
        <dbReference type="EMBL" id="KAH3871174.1"/>
    </source>
</evidence>
<name>A0A9D4M7E3_DREPO</name>
<reference evidence="1" key="2">
    <citation type="submission" date="2020-11" db="EMBL/GenBank/DDBJ databases">
        <authorList>
            <person name="McCartney M.A."/>
            <person name="Auch B."/>
            <person name="Kono T."/>
            <person name="Mallez S."/>
            <person name="Becker A."/>
            <person name="Gohl D.M."/>
            <person name="Silverstein K.A.T."/>
            <person name="Koren S."/>
            <person name="Bechman K.B."/>
            <person name="Herman A."/>
            <person name="Abrahante J.E."/>
            <person name="Garbe J."/>
        </authorList>
    </citation>
    <scope>NUCLEOTIDE SEQUENCE</scope>
    <source>
        <strain evidence="1">Duluth1</strain>
        <tissue evidence="1">Whole animal</tissue>
    </source>
</reference>
<evidence type="ECO:0000313" key="2">
    <source>
        <dbReference type="Proteomes" id="UP000828390"/>
    </source>
</evidence>
<protein>
    <submittedName>
        <fullName evidence="1">Uncharacterized protein</fullName>
    </submittedName>
</protein>
<accession>A0A9D4M7E3</accession>
<dbReference type="Proteomes" id="UP000828390">
    <property type="component" value="Unassembled WGS sequence"/>
</dbReference>
<sequence length="59" mass="6311">MTTALLGIFFSASWNKTGCVKLLVMYSTENVCPPGVSQSDSGNDVLIQYLGRSLTGIIL</sequence>
<reference evidence="1" key="1">
    <citation type="journal article" date="2019" name="bioRxiv">
        <title>The Genome of the Zebra Mussel, Dreissena polymorpha: A Resource for Invasive Species Research.</title>
        <authorList>
            <person name="McCartney M.A."/>
            <person name="Auch B."/>
            <person name="Kono T."/>
            <person name="Mallez S."/>
            <person name="Zhang Y."/>
            <person name="Obille A."/>
            <person name="Becker A."/>
            <person name="Abrahante J.E."/>
            <person name="Garbe J."/>
            <person name="Badalamenti J.P."/>
            <person name="Herman A."/>
            <person name="Mangelson H."/>
            <person name="Liachko I."/>
            <person name="Sullivan S."/>
            <person name="Sone E.D."/>
            <person name="Koren S."/>
            <person name="Silverstein K.A.T."/>
            <person name="Beckman K.B."/>
            <person name="Gohl D.M."/>
        </authorList>
    </citation>
    <scope>NUCLEOTIDE SEQUENCE</scope>
    <source>
        <strain evidence="1">Duluth1</strain>
        <tissue evidence="1">Whole animal</tissue>
    </source>
</reference>
<dbReference type="AlphaFoldDB" id="A0A9D4M7E3"/>
<proteinExistence type="predicted"/>